<organism evidence="3 4">
    <name type="scientific">Liparis tanakae</name>
    <name type="common">Tanaka's snailfish</name>
    <dbReference type="NCBI Taxonomy" id="230148"/>
    <lineage>
        <taxon>Eukaryota</taxon>
        <taxon>Metazoa</taxon>
        <taxon>Chordata</taxon>
        <taxon>Craniata</taxon>
        <taxon>Vertebrata</taxon>
        <taxon>Euteleostomi</taxon>
        <taxon>Actinopterygii</taxon>
        <taxon>Neopterygii</taxon>
        <taxon>Teleostei</taxon>
        <taxon>Neoteleostei</taxon>
        <taxon>Acanthomorphata</taxon>
        <taxon>Eupercaria</taxon>
        <taxon>Perciformes</taxon>
        <taxon>Cottioidei</taxon>
        <taxon>Cottales</taxon>
        <taxon>Liparidae</taxon>
        <taxon>Liparis</taxon>
    </lineage>
</organism>
<sequence>MSDLMLLLLCAHLVLPSVQGSLEVQLVLEIQSAHTRNSTQSACPLSPRAAGRASGPGPGGEDVSWVTLPAGKTWQPKQSWTAIQANSTGTGVPWIPV</sequence>
<feature type="chain" id="PRO_5021299756" evidence="2">
    <location>
        <begin position="21"/>
        <end position="97"/>
    </location>
</feature>
<dbReference type="EMBL" id="SRLO01001089">
    <property type="protein sequence ID" value="TNN41670.1"/>
    <property type="molecule type" value="Genomic_DNA"/>
</dbReference>
<evidence type="ECO:0000313" key="3">
    <source>
        <dbReference type="EMBL" id="TNN41670.1"/>
    </source>
</evidence>
<feature type="region of interest" description="Disordered" evidence="1">
    <location>
        <begin position="37"/>
        <end position="63"/>
    </location>
</feature>
<comment type="caution">
    <text evidence="3">The sequence shown here is derived from an EMBL/GenBank/DDBJ whole genome shotgun (WGS) entry which is preliminary data.</text>
</comment>
<evidence type="ECO:0000313" key="4">
    <source>
        <dbReference type="Proteomes" id="UP000314294"/>
    </source>
</evidence>
<keyword evidence="2" id="KW-0732">Signal</keyword>
<evidence type="ECO:0000256" key="2">
    <source>
        <dbReference type="SAM" id="SignalP"/>
    </source>
</evidence>
<proteinExistence type="predicted"/>
<gene>
    <name evidence="3" type="ORF">EYF80_048168</name>
</gene>
<protein>
    <submittedName>
        <fullName evidence="3">Uncharacterized protein</fullName>
    </submittedName>
</protein>
<feature type="signal peptide" evidence="2">
    <location>
        <begin position="1"/>
        <end position="20"/>
    </location>
</feature>
<dbReference type="Proteomes" id="UP000314294">
    <property type="component" value="Unassembled WGS sequence"/>
</dbReference>
<keyword evidence="4" id="KW-1185">Reference proteome</keyword>
<accession>A0A4Z2FL97</accession>
<reference evidence="3 4" key="1">
    <citation type="submission" date="2019-03" db="EMBL/GenBank/DDBJ databases">
        <title>First draft genome of Liparis tanakae, snailfish: a comprehensive survey of snailfish specific genes.</title>
        <authorList>
            <person name="Kim W."/>
            <person name="Song I."/>
            <person name="Jeong J.-H."/>
            <person name="Kim D."/>
            <person name="Kim S."/>
            <person name="Ryu S."/>
            <person name="Song J.Y."/>
            <person name="Lee S.K."/>
        </authorList>
    </citation>
    <scope>NUCLEOTIDE SEQUENCE [LARGE SCALE GENOMIC DNA]</scope>
    <source>
        <tissue evidence="3">Muscle</tissue>
    </source>
</reference>
<dbReference type="AlphaFoldDB" id="A0A4Z2FL97"/>
<evidence type="ECO:0000256" key="1">
    <source>
        <dbReference type="SAM" id="MobiDB-lite"/>
    </source>
</evidence>
<name>A0A4Z2FL97_9TELE</name>